<reference evidence="11 12" key="1">
    <citation type="submission" date="2024-09" db="EMBL/GenBank/DDBJ databases">
        <title>Chromosome-scale assembly of Riccia sorocarpa.</title>
        <authorList>
            <person name="Paukszto L."/>
        </authorList>
    </citation>
    <scope>NUCLEOTIDE SEQUENCE [LARGE SCALE GENOMIC DNA]</scope>
    <source>
        <strain evidence="11">LP-2024</strain>
        <tissue evidence="11">Aerial parts of the thallus</tissue>
    </source>
</reference>
<evidence type="ECO:0000259" key="8">
    <source>
        <dbReference type="Pfam" id="PF02714"/>
    </source>
</evidence>
<keyword evidence="6 7" id="KW-0472">Membrane</keyword>
<dbReference type="GO" id="GO:0016020">
    <property type="term" value="C:membrane"/>
    <property type="evidence" value="ECO:0007669"/>
    <property type="project" value="UniProtKB-SubCell"/>
</dbReference>
<protein>
    <recommendedName>
        <fullName evidence="13">CSC1-like protein</fullName>
    </recommendedName>
</protein>
<dbReference type="PANTHER" id="PTHR13018:SF5">
    <property type="entry name" value="RE44586P"/>
    <property type="match status" value="1"/>
</dbReference>
<gene>
    <name evidence="11" type="ORF">R1sor_000953</name>
</gene>
<feature type="transmembrane region" description="Helical" evidence="7">
    <location>
        <begin position="432"/>
        <end position="454"/>
    </location>
</feature>
<feature type="domain" description="CSC1/OSCA1-like cytosolic" evidence="10">
    <location>
        <begin position="207"/>
        <end position="370"/>
    </location>
</feature>
<evidence type="ECO:0000256" key="2">
    <source>
        <dbReference type="ARBA" id="ARBA00007779"/>
    </source>
</evidence>
<proteinExistence type="inferred from homology"/>
<evidence type="ECO:0000313" key="12">
    <source>
        <dbReference type="Proteomes" id="UP001633002"/>
    </source>
</evidence>
<evidence type="ECO:0000256" key="3">
    <source>
        <dbReference type="ARBA" id="ARBA00022448"/>
    </source>
</evidence>
<feature type="domain" description="CSC1/OSCA1-like N-terminal transmembrane" evidence="9">
    <location>
        <begin position="7"/>
        <end position="186"/>
    </location>
</feature>
<dbReference type="InterPro" id="IPR032880">
    <property type="entry name" value="CSC1/OSCA1-like_N"/>
</dbReference>
<dbReference type="AlphaFoldDB" id="A0ABD3GYT2"/>
<dbReference type="Pfam" id="PF02714">
    <property type="entry name" value="RSN1_7TM"/>
    <property type="match status" value="1"/>
</dbReference>
<evidence type="ECO:0000259" key="9">
    <source>
        <dbReference type="Pfam" id="PF13967"/>
    </source>
</evidence>
<dbReference type="Pfam" id="PF13967">
    <property type="entry name" value="RSN1_TM"/>
    <property type="match status" value="1"/>
</dbReference>
<feature type="transmembrane region" description="Helical" evidence="7">
    <location>
        <begin position="388"/>
        <end position="412"/>
    </location>
</feature>
<sequence length="640" mass="73215">MFGLSDVLASFAINGTVSVVLITLFSIFKNQPLNVRVYFSKWQLKGERVGPINYMPAVCPKGIRRYLNLDAKSYTHVMDWIKECLKMSEAELIDHGGLDAAVFLRLISLGLKIFIPLTVFGFIVLVPLNATDNQLAIESATKSNFTYDSLDRLTFSNISVASDRLWAHIVAAYLYTAWVLWLLFKEYRSVVALRFSFLASQTARQDQFTILCRCIPEDPKESIAAHVDHFFRFNHPDHYLMSQVVYDANKLDKMVKRRSKLQDRVMHIQGSIEKNLTKSRPRIKTGFWGLWGEEVDQLDYYNDEIAKLSDEIIAERTRILSDERSVMPAAFVSFDSRWGAAVCAQTVQNRDSSVWLTEWAPEPRDVYWANLPLLYNTLNSRKLAMGTLLLVLMIFFFFPISLVQAMANLAYLERNAPFLTPIVEREALKSLLQGYLSGQILKASLMVLPHVLMIMTKYEGHVSYSRIEKSATAKYFVFMVVNVFLGNVLVGTIFEQLKTFTEDPDRCFGVQIINCNEPKYESAAAYWPYMFGYIIVALLIKHITLMGLMGLKEAKSSTPFLLPLPICTILFYFYCKNRFEHAFSCYALEEAMAKDTIERASNPNLDVRSFLEHAYIHPSLRSVVVGNDVEAIPMMAQMRF</sequence>
<feature type="transmembrane region" description="Helical" evidence="7">
    <location>
        <begin position="475"/>
        <end position="494"/>
    </location>
</feature>
<feature type="transmembrane region" description="Helical" evidence="7">
    <location>
        <begin position="102"/>
        <end position="126"/>
    </location>
</feature>
<keyword evidence="5 7" id="KW-1133">Transmembrane helix</keyword>
<dbReference type="InterPro" id="IPR027815">
    <property type="entry name" value="CSC1/OSCA1-like_cyt"/>
</dbReference>
<dbReference type="InterPro" id="IPR003864">
    <property type="entry name" value="CSC1/OSCA1-like_7TM"/>
</dbReference>
<dbReference type="Pfam" id="PF14703">
    <property type="entry name" value="PHM7_cyt"/>
    <property type="match status" value="1"/>
</dbReference>
<evidence type="ECO:0000256" key="1">
    <source>
        <dbReference type="ARBA" id="ARBA00004141"/>
    </source>
</evidence>
<dbReference type="EMBL" id="JBJQOH010000006">
    <property type="protein sequence ID" value="KAL3682931.1"/>
    <property type="molecule type" value="Genomic_DNA"/>
</dbReference>
<feature type="transmembrane region" description="Helical" evidence="7">
    <location>
        <begin position="165"/>
        <end position="184"/>
    </location>
</feature>
<feature type="domain" description="CSC1/OSCA1-like 7TM region" evidence="8">
    <location>
        <begin position="381"/>
        <end position="505"/>
    </location>
</feature>
<dbReference type="InterPro" id="IPR045122">
    <property type="entry name" value="Csc1-like"/>
</dbReference>
<organism evidence="11 12">
    <name type="scientific">Riccia sorocarpa</name>
    <dbReference type="NCBI Taxonomy" id="122646"/>
    <lineage>
        <taxon>Eukaryota</taxon>
        <taxon>Viridiplantae</taxon>
        <taxon>Streptophyta</taxon>
        <taxon>Embryophyta</taxon>
        <taxon>Marchantiophyta</taxon>
        <taxon>Marchantiopsida</taxon>
        <taxon>Marchantiidae</taxon>
        <taxon>Marchantiales</taxon>
        <taxon>Ricciaceae</taxon>
        <taxon>Riccia</taxon>
    </lineage>
</organism>
<evidence type="ECO:0000259" key="10">
    <source>
        <dbReference type="Pfam" id="PF14703"/>
    </source>
</evidence>
<keyword evidence="3" id="KW-0813">Transport</keyword>
<dbReference type="Proteomes" id="UP001633002">
    <property type="component" value="Unassembled WGS sequence"/>
</dbReference>
<feature type="transmembrane region" description="Helical" evidence="7">
    <location>
        <begin position="6"/>
        <end position="28"/>
    </location>
</feature>
<evidence type="ECO:0008006" key="13">
    <source>
        <dbReference type="Google" id="ProtNLM"/>
    </source>
</evidence>
<dbReference type="PANTHER" id="PTHR13018">
    <property type="entry name" value="PROBABLE MEMBRANE PROTEIN DUF221-RELATED"/>
    <property type="match status" value="1"/>
</dbReference>
<name>A0ABD3GYT2_9MARC</name>
<evidence type="ECO:0000313" key="11">
    <source>
        <dbReference type="EMBL" id="KAL3682931.1"/>
    </source>
</evidence>
<feature type="transmembrane region" description="Helical" evidence="7">
    <location>
        <begin position="526"/>
        <end position="545"/>
    </location>
</feature>
<comment type="similarity">
    <text evidence="2">Belongs to the CSC1 (TC 1.A.17) family.</text>
</comment>
<evidence type="ECO:0000256" key="5">
    <source>
        <dbReference type="ARBA" id="ARBA00022989"/>
    </source>
</evidence>
<comment type="caution">
    <text evidence="11">The sequence shown here is derived from an EMBL/GenBank/DDBJ whole genome shotgun (WGS) entry which is preliminary data.</text>
</comment>
<evidence type="ECO:0000256" key="6">
    <source>
        <dbReference type="ARBA" id="ARBA00023136"/>
    </source>
</evidence>
<accession>A0ABD3GYT2</accession>
<evidence type="ECO:0000256" key="7">
    <source>
        <dbReference type="SAM" id="Phobius"/>
    </source>
</evidence>
<keyword evidence="12" id="KW-1185">Reference proteome</keyword>
<comment type="subcellular location">
    <subcellularLocation>
        <location evidence="1">Membrane</location>
        <topology evidence="1">Multi-pass membrane protein</topology>
    </subcellularLocation>
</comment>
<evidence type="ECO:0000256" key="4">
    <source>
        <dbReference type="ARBA" id="ARBA00022692"/>
    </source>
</evidence>
<keyword evidence="4 7" id="KW-0812">Transmembrane</keyword>